<evidence type="ECO:0000256" key="8">
    <source>
        <dbReference type="ARBA" id="ARBA00023180"/>
    </source>
</evidence>
<dbReference type="PROSITE" id="PS00420">
    <property type="entry name" value="SRCR_1"/>
    <property type="match status" value="2"/>
</dbReference>
<feature type="domain" description="SRCR" evidence="10">
    <location>
        <begin position="318"/>
        <end position="416"/>
    </location>
</feature>
<name>A0A8S3TCU6_MYTED</name>
<keyword evidence="4" id="KW-0677">Repeat</keyword>
<dbReference type="InterPro" id="IPR001190">
    <property type="entry name" value="SRCR"/>
</dbReference>
<feature type="disulfide bond" evidence="9">
    <location>
        <begin position="123"/>
        <end position="133"/>
    </location>
</feature>
<organism evidence="11 12">
    <name type="scientific">Mytilus edulis</name>
    <name type="common">Blue mussel</name>
    <dbReference type="NCBI Taxonomy" id="6550"/>
    <lineage>
        <taxon>Eukaryota</taxon>
        <taxon>Metazoa</taxon>
        <taxon>Spiralia</taxon>
        <taxon>Lophotrochozoa</taxon>
        <taxon>Mollusca</taxon>
        <taxon>Bivalvia</taxon>
        <taxon>Autobranchia</taxon>
        <taxon>Pteriomorphia</taxon>
        <taxon>Mytilida</taxon>
        <taxon>Mytiloidea</taxon>
        <taxon>Mytilidae</taxon>
        <taxon>Mytilinae</taxon>
        <taxon>Mytilus</taxon>
    </lineage>
</organism>
<dbReference type="FunFam" id="3.10.250.10:FF:000016">
    <property type="entry name" value="Scavenger receptor cysteine-rich protein type 12"/>
    <property type="match status" value="2"/>
</dbReference>
<keyword evidence="6" id="KW-0472">Membrane</keyword>
<feature type="domain" description="SRCR" evidence="10">
    <location>
        <begin position="56"/>
        <end position="153"/>
    </location>
</feature>
<accession>A0A8S3TCU6</accession>
<gene>
    <name evidence="11" type="ORF">MEDL_41143</name>
</gene>
<evidence type="ECO:0000256" key="3">
    <source>
        <dbReference type="ARBA" id="ARBA00022729"/>
    </source>
</evidence>
<feature type="disulfide bond" evidence="9">
    <location>
        <begin position="386"/>
        <end position="396"/>
    </location>
</feature>
<keyword evidence="3" id="KW-0732">Signal</keyword>
<evidence type="ECO:0000256" key="9">
    <source>
        <dbReference type="PROSITE-ProRule" id="PRU00196"/>
    </source>
</evidence>
<feature type="domain" description="SRCR" evidence="10">
    <location>
        <begin position="273"/>
        <end position="313"/>
    </location>
</feature>
<dbReference type="InterPro" id="IPR036772">
    <property type="entry name" value="SRCR-like_dom_sf"/>
</dbReference>
<dbReference type="GO" id="GO:0016020">
    <property type="term" value="C:membrane"/>
    <property type="evidence" value="ECO:0007669"/>
    <property type="project" value="UniProtKB-SubCell"/>
</dbReference>
<dbReference type="FunFam" id="3.10.250.10:FF:000001">
    <property type="entry name" value="Lysyl oxidase 4 isoform X1"/>
    <property type="match status" value="2"/>
</dbReference>
<evidence type="ECO:0000256" key="6">
    <source>
        <dbReference type="ARBA" id="ARBA00023136"/>
    </source>
</evidence>
<comment type="caution">
    <text evidence="11">The sequence shown here is derived from an EMBL/GenBank/DDBJ whole genome shotgun (WGS) entry which is preliminary data.</text>
</comment>
<evidence type="ECO:0000256" key="1">
    <source>
        <dbReference type="ARBA" id="ARBA00004167"/>
    </source>
</evidence>
<evidence type="ECO:0000313" key="12">
    <source>
        <dbReference type="Proteomes" id="UP000683360"/>
    </source>
</evidence>
<dbReference type="PANTHER" id="PTHR19331:SF487">
    <property type="entry name" value="SOLUBLE SCAVENGER RECEPTOR CYSTEINE-RICH DOMAIN-CONTAINING PROTEIN SSC5D"/>
    <property type="match status" value="1"/>
</dbReference>
<feature type="domain" description="SRCR" evidence="10">
    <location>
        <begin position="163"/>
        <end position="240"/>
    </location>
</feature>
<keyword evidence="8" id="KW-0325">Glycoprotein</keyword>
<dbReference type="SUPFAM" id="SSF56487">
    <property type="entry name" value="SRCR-like"/>
    <property type="match status" value="6"/>
</dbReference>
<feature type="domain" description="SRCR" evidence="10">
    <location>
        <begin position="1"/>
        <end position="51"/>
    </location>
</feature>
<dbReference type="Pfam" id="PF00530">
    <property type="entry name" value="SRCR"/>
    <property type="match status" value="6"/>
</dbReference>
<dbReference type="PRINTS" id="PR00258">
    <property type="entry name" value="SPERACTRCPTR"/>
</dbReference>
<dbReference type="SMART" id="SM00202">
    <property type="entry name" value="SR"/>
    <property type="match status" value="4"/>
</dbReference>
<comment type="subcellular location">
    <subcellularLocation>
        <location evidence="1">Membrane</location>
        <topology evidence="1">Single-pass membrane protein</topology>
    </subcellularLocation>
</comment>
<feature type="domain" description="SRCR" evidence="10">
    <location>
        <begin position="428"/>
        <end position="526"/>
    </location>
</feature>
<dbReference type="Gene3D" id="3.10.250.10">
    <property type="entry name" value="SRCR-like domain"/>
    <property type="match status" value="6"/>
</dbReference>
<reference evidence="11" key="1">
    <citation type="submission" date="2021-03" db="EMBL/GenBank/DDBJ databases">
        <authorList>
            <person name="Bekaert M."/>
        </authorList>
    </citation>
    <scope>NUCLEOTIDE SEQUENCE</scope>
</reference>
<evidence type="ECO:0000256" key="2">
    <source>
        <dbReference type="ARBA" id="ARBA00022692"/>
    </source>
</evidence>
<keyword evidence="12" id="KW-1185">Reference proteome</keyword>
<keyword evidence="5" id="KW-1133">Transmembrane helix</keyword>
<feature type="disulfide bond" evidence="9">
    <location>
        <begin position="21"/>
        <end position="31"/>
    </location>
</feature>
<dbReference type="OrthoDB" id="6116978at2759"/>
<comment type="caution">
    <text evidence="9">Lacks conserved residue(s) required for the propagation of feature annotation.</text>
</comment>
<dbReference type="PANTHER" id="PTHR19331">
    <property type="entry name" value="SCAVENGER RECEPTOR DOMAIN-CONTAINING"/>
    <property type="match status" value="1"/>
</dbReference>
<proteinExistence type="predicted"/>
<feature type="disulfide bond" evidence="9">
    <location>
        <begin position="496"/>
        <end position="506"/>
    </location>
</feature>
<dbReference type="AlphaFoldDB" id="A0A8S3TCU6"/>
<evidence type="ECO:0000259" key="10">
    <source>
        <dbReference type="PROSITE" id="PS50287"/>
    </source>
</evidence>
<dbReference type="EMBL" id="CAJPWZ010001990">
    <property type="protein sequence ID" value="CAG2228186.1"/>
    <property type="molecule type" value="Genomic_DNA"/>
</dbReference>
<dbReference type="Proteomes" id="UP000683360">
    <property type="component" value="Unassembled WGS sequence"/>
</dbReference>
<evidence type="ECO:0000313" key="11">
    <source>
        <dbReference type="EMBL" id="CAG2228186.1"/>
    </source>
</evidence>
<keyword evidence="7 9" id="KW-1015">Disulfide bond</keyword>
<evidence type="ECO:0000256" key="4">
    <source>
        <dbReference type="ARBA" id="ARBA00022737"/>
    </source>
</evidence>
<evidence type="ECO:0000256" key="7">
    <source>
        <dbReference type="ARBA" id="ARBA00023157"/>
    </source>
</evidence>
<keyword evidence="2" id="KW-0812">Transmembrane</keyword>
<evidence type="ECO:0000256" key="5">
    <source>
        <dbReference type="ARBA" id="ARBA00022989"/>
    </source>
</evidence>
<protein>
    <recommendedName>
        <fullName evidence="10">SRCR domain-containing protein</fullName>
    </recommendedName>
</protein>
<sequence length="578" mass="64521">MIPHEYINDGNGTIWLDDIICSGSEHKLINCTYSIDTAHCFHRYDVGVKCYLSCPAEEDEGSAENRGRLEINYRGEWGTICSSRFGHVEAAACRQLGYCSGEAIPSNLVDDGNETIWLDDINCSGSEHKLINCTYSIDTSHCSHWYDVGIDCFNCATEDEGDLRILSTSQTNIGRLEIYNEGEWGTVCDNQFENVDAEVACRQLGYCSGMMIPSNRVDDGQGSIWFNDIDCSGSEKNYSIVHTLSKHHSVITMKMLACIVFSAVQQKKMKVFLRLITGSASNKGRLEINYRGEWGTICYFGHVEAAVACRQLGYWCLLRLITGFASNKGRLEINYRGEWGTICSSRFGHVEAAVACRQLGYCSGQMLPSQYVEYGNGTIWLNSITCSGSEHTLINCTYSMDTSDCYHLDDVGVHCYLSCLAEEDEGLLRLITGSSSNKGRLEINYRGEWGTICYSRFGHVEAAVACRQLGYCSGQMIPSQYVEDGNGPIWLNSITCSGSEHKLINCTYSIDTSNCTHWSDVGVKCYLSCPAEEDEEITDICHKEDLPCTRRNIRVVLPSGVVCKIREQFQAEQLTNFK</sequence>
<dbReference type="PROSITE" id="PS50287">
    <property type="entry name" value="SRCR_2"/>
    <property type="match status" value="6"/>
</dbReference>